<dbReference type="InterPro" id="IPR013784">
    <property type="entry name" value="Carb-bd-like_fold"/>
</dbReference>
<feature type="domain" description="Rhamnogalacturonan lyase" evidence="8">
    <location>
        <begin position="456"/>
        <end position="642"/>
    </location>
</feature>
<sequence length="649" mass="74023">MGPGFQTFEFGVQMVLIDHHTVMEKAAGWKRQGRGSINSRELESSLPPLRLHRLGHDYVVMDNGIVKVTLSTPKGMVTRIQYQGIDNILEYWDIIWNTPKERALDDLQGTSYEVIREDEDQIEISFPSKWDPSHRDIGRPLNVDKRFVMLRGSSGFYTYSIFERLEGFPAMTIDQGRVAFKLQHKLFNYMAISDTRQRVMPSPYDRSNGQILDYHEAVVLTNPSNPNLKGEVDDKYQYSADNKDNRVHGWISLDKGVGFWVITPSDEVRVGGPLKQELTSHVGPTNLGVFFSNHYAGRTMSLAFQDGEPWKKVFGPVFIYLNSDSANADPSSLWEDAKKQVIIIIIFFFGEGHFLFSLNKYINRNLISASSAYVGLAKPGEVRSWQTENKGYQFWTRADAEGHFVIKGIRPGNYSLYAWVPGIIGDYRNDYFINIAPGGEIRVGNLVYYPPRVGPTLWEIGVPDRTAAEFFVPDPDSNRVNNLYTDHADKFRQYGLWDRYSDLYPNHDLIFNVGTSSYQKNWFFAHVTRKQNNTYVPTTWRISFQLEHVRSGAYTLQLALASTSLCELQVRVNNPRAPYPLFTTRLVGRDNAIARHGIHGLYSLYSVDISSFQLVMGSNSIYLTQSRGGSPFNGLMYDYLRLEGPPYAS</sequence>
<gene>
    <name evidence="10" type="ORF">RHSIM_Rhsim10G0175300</name>
</gene>
<proteinExistence type="inferred from homology"/>
<dbReference type="Pfam" id="PF06045">
    <property type="entry name" value="Rhamnogal_lyase"/>
    <property type="match status" value="1"/>
</dbReference>
<dbReference type="InterPro" id="IPR008979">
    <property type="entry name" value="Galactose-bd-like_sf"/>
</dbReference>
<evidence type="ECO:0000256" key="1">
    <source>
        <dbReference type="ARBA" id="ARBA00001324"/>
    </source>
</evidence>
<keyword evidence="7" id="KW-0456">Lyase</keyword>
<organism evidence="10 11">
    <name type="scientific">Rhododendron simsii</name>
    <name type="common">Sims's rhododendron</name>
    <dbReference type="NCBI Taxonomy" id="118357"/>
    <lineage>
        <taxon>Eukaryota</taxon>
        <taxon>Viridiplantae</taxon>
        <taxon>Streptophyta</taxon>
        <taxon>Embryophyta</taxon>
        <taxon>Tracheophyta</taxon>
        <taxon>Spermatophyta</taxon>
        <taxon>Magnoliopsida</taxon>
        <taxon>eudicotyledons</taxon>
        <taxon>Gunneridae</taxon>
        <taxon>Pentapetalae</taxon>
        <taxon>asterids</taxon>
        <taxon>Ericales</taxon>
        <taxon>Ericaceae</taxon>
        <taxon>Ericoideae</taxon>
        <taxon>Rhodoreae</taxon>
        <taxon>Rhododendron</taxon>
    </lineage>
</organism>
<reference evidence="10" key="1">
    <citation type="submission" date="2019-11" db="EMBL/GenBank/DDBJ databases">
        <authorList>
            <person name="Liu Y."/>
            <person name="Hou J."/>
            <person name="Li T.-Q."/>
            <person name="Guan C.-H."/>
            <person name="Wu X."/>
            <person name="Wu H.-Z."/>
            <person name="Ling F."/>
            <person name="Zhang R."/>
            <person name="Shi X.-G."/>
            <person name="Ren J.-P."/>
            <person name="Chen E.-F."/>
            <person name="Sun J.-M."/>
        </authorList>
    </citation>
    <scope>NUCLEOTIDE SEQUENCE</scope>
    <source>
        <strain evidence="10">Adult_tree_wgs_1</strain>
        <tissue evidence="10">Leaves</tissue>
    </source>
</reference>
<protein>
    <recommendedName>
        <fullName evidence="4">rhamnogalacturonan endolyase</fullName>
        <ecNumber evidence="4">4.2.2.23</ecNumber>
    </recommendedName>
</protein>
<keyword evidence="5" id="KW-0964">Secreted</keyword>
<comment type="catalytic activity">
    <reaction evidence="1">
        <text>Endotype eliminative cleavage of L-alpha-rhamnopyranosyl-(1-&gt;4)-alpha-D-galactopyranosyluronic acid bonds of rhamnogalacturonan I domains in ramified hairy regions of pectin leaving L-rhamnopyranose at the reducing end and 4-deoxy-4,5-unsaturated D-galactopyranosyluronic acid at the non-reducing end.</text>
        <dbReference type="EC" id="4.2.2.23"/>
    </reaction>
</comment>
<accession>A0A834LCD7</accession>
<dbReference type="OrthoDB" id="2130367at2759"/>
<dbReference type="Pfam" id="PF14683">
    <property type="entry name" value="CBM-like"/>
    <property type="match status" value="1"/>
</dbReference>
<dbReference type="InterPro" id="IPR014718">
    <property type="entry name" value="GH-type_carb-bd"/>
</dbReference>
<keyword evidence="11" id="KW-1185">Reference proteome</keyword>
<feature type="domain" description="Rhamnogalacturonan lyase" evidence="9">
    <location>
        <begin position="370"/>
        <end position="442"/>
    </location>
</feature>
<dbReference type="GO" id="GO:0030246">
    <property type="term" value="F:carbohydrate binding"/>
    <property type="evidence" value="ECO:0007669"/>
    <property type="project" value="InterPro"/>
</dbReference>
<dbReference type="GO" id="GO:0005576">
    <property type="term" value="C:extracellular region"/>
    <property type="evidence" value="ECO:0007669"/>
    <property type="project" value="UniProtKB-SubCell"/>
</dbReference>
<evidence type="ECO:0000256" key="6">
    <source>
        <dbReference type="ARBA" id="ARBA00022729"/>
    </source>
</evidence>
<dbReference type="InterPro" id="IPR029411">
    <property type="entry name" value="RG-lyase_III"/>
</dbReference>
<dbReference type="Gene3D" id="2.60.40.1120">
    <property type="entry name" value="Carboxypeptidase-like, regulatory domain"/>
    <property type="match status" value="1"/>
</dbReference>
<name>A0A834LCD7_RHOSS</name>
<dbReference type="InterPro" id="IPR011013">
    <property type="entry name" value="Gal_mutarotase_sf_dom"/>
</dbReference>
<dbReference type="CDD" id="cd10316">
    <property type="entry name" value="RGL4_M"/>
    <property type="match status" value="1"/>
</dbReference>
<dbReference type="Pfam" id="PF14686">
    <property type="entry name" value="fn3_3"/>
    <property type="match status" value="1"/>
</dbReference>
<comment type="subcellular location">
    <subcellularLocation>
        <location evidence="2">Secreted</location>
    </subcellularLocation>
</comment>
<dbReference type="GO" id="GO:0005975">
    <property type="term" value="P:carbohydrate metabolic process"/>
    <property type="evidence" value="ECO:0007669"/>
    <property type="project" value="InterPro"/>
</dbReference>
<evidence type="ECO:0000256" key="2">
    <source>
        <dbReference type="ARBA" id="ARBA00004613"/>
    </source>
</evidence>
<dbReference type="GO" id="GO:0102210">
    <property type="term" value="F:rhamnogalacturonan endolyase activity"/>
    <property type="evidence" value="ECO:0007669"/>
    <property type="project" value="UniProtKB-EC"/>
</dbReference>
<comment type="caution">
    <text evidence="10">The sequence shown here is derived from an EMBL/GenBank/DDBJ whole genome shotgun (WGS) entry which is preliminary data.</text>
</comment>
<dbReference type="SUPFAM" id="SSF74650">
    <property type="entry name" value="Galactose mutarotase-like"/>
    <property type="match status" value="1"/>
</dbReference>
<evidence type="ECO:0000313" key="10">
    <source>
        <dbReference type="EMBL" id="KAF7129870.1"/>
    </source>
</evidence>
<keyword evidence="6" id="KW-0732">Signal</keyword>
<evidence type="ECO:0000256" key="7">
    <source>
        <dbReference type="ARBA" id="ARBA00023239"/>
    </source>
</evidence>
<dbReference type="SUPFAM" id="SSF49785">
    <property type="entry name" value="Galactose-binding domain-like"/>
    <property type="match status" value="1"/>
</dbReference>
<evidence type="ECO:0000256" key="4">
    <source>
        <dbReference type="ARBA" id="ARBA00012437"/>
    </source>
</evidence>
<evidence type="ECO:0000256" key="3">
    <source>
        <dbReference type="ARBA" id="ARBA00010418"/>
    </source>
</evidence>
<dbReference type="Gene3D" id="2.60.120.260">
    <property type="entry name" value="Galactose-binding domain-like"/>
    <property type="match status" value="1"/>
</dbReference>
<dbReference type="CDD" id="cd10317">
    <property type="entry name" value="RGL4_C"/>
    <property type="match status" value="1"/>
</dbReference>
<evidence type="ECO:0000313" key="11">
    <source>
        <dbReference type="Proteomes" id="UP000626092"/>
    </source>
</evidence>
<dbReference type="PANTHER" id="PTHR32018">
    <property type="entry name" value="RHAMNOGALACTURONATE LYASE FAMILY PROTEIN"/>
    <property type="match status" value="1"/>
</dbReference>
<evidence type="ECO:0000259" key="8">
    <source>
        <dbReference type="Pfam" id="PF14683"/>
    </source>
</evidence>
<evidence type="ECO:0000256" key="5">
    <source>
        <dbReference type="ARBA" id="ARBA00022525"/>
    </source>
</evidence>
<dbReference type="Gene3D" id="2.70.98.10">
    <property type="match status" value="1"/>
</dbReference>
<dbReference type="EMBL" id="WJXA01000010">
    <property type="protein sequence ID" value="KAF7129870.1"/>
    <property type="molecule type" value="Genomic_DNA"/>
</dbReference>
<dbReference type="InterPro" id="IPR029413">
    <property type="entry name" value="RG-lyase_II"/>
</dbReference>
<dbReference type="PANTHER" id="PTHR32018:SF6">
    <property type="entry name" value="RHAMNOGALACTURONAN ENDOLYASE"/>
    <property type="match status" value="1"/>
</dbReference>
<evidence type="ECO:0000259" key="9">
    <source>
        <dbReference type="Pfam" id="PF14686"/>
    </source>
</evidence>
<comment type="similarity">
    <text evidence="3">Belongs to the polysaccharide lyase 4 family.</text>
</comment>
<dbReference type="InterPro" id="IPR010325">
    <property type="entry name" value="Rhamnogal_lyase"/>
</dbReference>
<dbReference type="InterPro" id="IPR051850">
    <property type="entry name" value="Polysacch_Lyase_4"/>
</dbReference>
<dbReference type="SUPFAM" id="SSF49452">
    <property type="entry name" value="Starch-binding domain-like"/>
    <property type="match status" value="1"/>
</dbReference>
<dbReference type="CDD" id="cd10320">
    <property type="entry name" value="RGL4_N"/>
    <property type="match status" value="1"/>
</dbReference>
<dbReference type="AlphaFoldDB" id="A0A834LCD7"/>
<dbReference type="EC" id="4.2.2.23" evidence="4"/>
<dbReference type="Proteomes" id="UP000626092">
    <property type="component" value="Unassembled WGS sequence"/>
</dbReference>